<protein>
    <submittedName>
        <fullName evidence="2">Uncharacterized protein</fullName>
    </submittedName>
</protein>
<proteinExistence type="predicted"/>
<keyword evidence="1" id="KW-0812">Transmembrane</keyword>
<gene>
    <name evidence="2" type="ORF">NIES21_01800</name>
</gene>
<dbReference type="AlphaFoldDB" id="A0A1Z4GA78"/>
<organism evidence="2 3">
    <name type="scientific">Anabaenopsis circularis NIES-21</name>
    <dbReference type="NCBI Taxonomy" id="1085406"/>
    <lineage>
        <taxon>Bacteria</taxon>
        <taxon>Bacillati</taxon>
        <taxon>Cyanobacteriota</taxon>
        <taxon>Cyanophyceae</taxon>
        <taxon>Nostocales</taxon>
        <taxon>Nodulariaceae</taxon>
        <taxon>Anabaenopsis</taxon>
    </lineage>
</organism>
<evidence type="ECO:0000256" key="1">
    <source>
        <dbReference type="SAM" id="Phobius"/>
    </source>
</evidence>
<dbReference type="EMBL" id="AP018174">
    <property type="protein sequence ID" value="BAY14423.1"/>
    <property type="molecule type" value="Genomic_DNA"/>
</dbReference>
<sequence length="64" mass="7357">MRQHIQTPKAMPYLTFLITNYELTLIYTLTAIAIKKGDISNVPFLLINNLAFNYTELRCFSTTA</sequence>
<dbReference type="Proteomes" id="UP000218287">
    <property type="component" value="Chromosome"/>
</dbReference>
<name>A0A1Z4GA78_9CYAN</name>
<reference evidence="2 3" key="1">
    <citation type="submission" date="2017-06" db="EMBL/GenBank/DDBJ databases">
        <title>Genome sequencing of cyanobaciteial culture collection at National Institute for Environmental Studies (NIES).</title>
        <authorList>
            <person name="Hirose Y."/>
            <person name="Shimura Y."/>
            <person name="Fujisawa T."/>
            <person name="Nakamura Y."/>
            <person name="Kawachi M."/>
        </authorList>
    </citation>
    <scope>NUCLEOTIDE SEQUENCE [LARGE SCALE GENOMIC DNA]</scope>
    <source>
        <strain evidence="2 3">NIES-21</strain>
    </source>
</reference>
<keyword evidence="3" id="KW-1185">Reference proteome</keyword>
<evidence type="ECO:0000313" key="3">
    <source>
        <dbReference type="Proteomes" id="UP000218287"/>
    </source>
</evidence>
<evidence type="ECO:0000313" key="2">
    <source>
        <dbReference type="EMBL" id="BAY14423.1"/>
    </source>
</evidence>
<feature type="transmembrane region" description="Helical" evidence="1">
    <location>
        <begin position="12"/>
        <end position="34"/>
    </location>
</feature>
<keyword evidence="1" id="KW-1133">Transmembrane helix</keyword>
<accession>A0A1Z4GA78</accession>
<keyword evidence="1" id="KW-0472">Membrane</keyword>